<dbReference type="Pfam" id="PF02779">
    <property type="entry name" value="Transket_pyr"/>
    <property type="match status" value="1"/>
</dbReference>
<feature type="domain" description="Transketolase-like pyrimidine-binding" evidence="4">
    <location>
        <begin position="3"/>
        <end position="168"/>
    </location>
</feature>
<dbReference type="CDD" id="cd07033">
    <property type="entry name" value="TPP_PYR_DXS_TK_like"/>
    <property type="match status" value="1"/>
</dbReference>
<dbReference type="InterPro" id="IPR009014">
    <property type="entry name" value="Transketo_C/PFOR_II"/>
</dbReference>
<evidence type="ECO:0000313" key="6">
    <source>
        <dbReference type="Proteomes" id="UP000229502"/>
    </source>
</evidence>
<evidence type="ECO:0000256" key="2">
    <source>
        <dbReference type="ARBA" id="ARBA00007131"/>
    </source>
</evidence>
<dbReference type="InterPro" id="IPR005475">
    <property type="entry name" value="Transketolase-like_Pyr-bd"/>
</dbReference>
<dbReference type="FunFam" id="3.40.50.970:FF:000129">
    <property type="entry name" value="Transketolase"/>
    <property type="match status" value="1"/>
</dbReference>
<dbReference type="SMART" id="SM00861">
    <property type="entry name" value="Transket_pyr"/>
    <property type="match status" value="1"/>
</dbReference>
<dbReference type="SUPFAM" id="SSF52518">
    <property type="entry name" value="Thiamin diphosphate-binding fold (THDP-binding)"/>
    <property type="match status" value="1"/>
</dbReference>
<evidence type="ECO:0000256" key="1">
    <source>
        <dbReference type="ARBA" id="ARBA00001964"/>
    </source>
</evidence>
<reference evidence="6" key="1">
    <citation type="submission" date="2017-09" db="EMBL/GenBank/DDBJ databases">
        <title>Depth-based differentiation of microbial function through sediment-hosted aquifers and enrichment of novel symbionts in the deep terrestrial subsurface.</title>
        <authorList>
            <person name="Probst A.J."/>
            <person name="Ladd B."/>
            <person name="Jarett J.K."/>
            <person name="Geller-Mcgrath D.E."/>
            <person name="Sieber C.M.K."/>
            <person name="Emerson J.B."/>
            <person name="Anantharaman K."/>
            <person name="Thomas B.C."/>
            <person name="Malmstrom R."/>
            <person name="Stieglmeier M."/>
            <person name="Klingl A."/>
            <person name="Woyke T."/>
            <person name="Ryan C.M."/>
            <person name="Banfield J.F."/>
        </authorList>
    </citation>
    <scope>NUCLEOTIDE SEQUENCE [LARGE SCALE GENOMIC DNA]</scope>
</reference>
<evidence type="ECO:0000313" key="5">
    <source>
        <dbReference type="EMBL" id="PIU34484.1"/>
    </source>
</evidence>
<proteinExistence type="inferred from homology"/>
<dbReference type="InterPro" id="IPR029061">
    <property type="entry name" value="THDP-binding"/>
</dbReference>
<gene>
    <name evidence="5" type="ORF">COT03_02220</name>
</gene>
<comment type="caution">
    <text evidence="5">The sequence shown here is derived from an EMBL/GenBank/DDBJ whole genome shotgun (WGS) entry which is preliminary data.</text>
</comment>
<dbReference type="Proteomes" id="UP000229502">
    <property type="component" value="Unassembled WGS sequence"/>
</dbReference>
<dbReference type="AlphaFoldDB" id="A0A2M6YR47"/>
<dbReference type="Gene3D" id="3.40.50.970">
    <property type="match status" value="1"/>
</dbReference>
<dbReference type="EMBL" id="PEWZ01000108">
    <property type="protein sequence ID" value="PIU34484.1"/>
    <property type="molecule type" value="Genomic_DNA"/>
</dbReference>
<dbReference type="SUPFAM" id="SSF52922">
    <property type="entry name" value="TK C-terminal domain-like"/>
    <property type="match status" value="1"/>
</dbReference>
<keyword evidence="3" id="KW-0786">Thiamine pyrophosphate</keyword>
<organism evidence="5 6">
    <name type="scientific">Candidatus Shapirobacteria bacterium CG07_land_8_20_14_0_80_39_18</name>
    <dbReference type="NCBI Taxonomy" id="1974882"/>
    <lineage>
        <taxon>Bacteria</taxon>
        <taxon>Candidatus Shapironibacteriota</taxon>
    </lineage>
</organism>
<dbReference type="InterPro" id="IPR033248">
    <property type="entry name" value="Transketolase_C"/>
</dbReference>
<sequence length="303" mass="32736">MMMSMRDAFGEAMAELGKTNPKILALTADLGPSVRLSAFKEAFPDRYFNVGVAEANMISVAAGLALEGFIPFCTSFAVFLPGRCFDQVRVSVCQNKANVKLIGSHSGLSNSGDGATAQSVEDIALMQALPEMTVICPADGLETKKAVKAMAENFGPIYLRISRAETEVVTKENDPFEICKVNILRPGKKVTLIACGAMVPLVLSAAPEIDGEVINLSTIKPLDRETILKSVKKTGRVITVEEHSVYGGMGSAVAEFLAQEYPVPMKIIGIQDVFGQSARNYEQLLDKYGLTEENIIRNFNNFG</sequence>
<dbReference type="Gene3D" id="3.40.50.920">
    <property type="match status" value="1"/>
</dbReference>
<dbReference type="PANTHER" id="PTHR43825">
    <property type="entry name" value="PYRUVATE DEHYDROGENASE E1 COMPONENT"/>
    <property type="match status" value="1"/>
</dbReference>
<comment type="cofactor">
    <cofactor evidence="1">
        <name>thiamine diphosphate</name>
        <dbReference type="ChEBI" id="CHEBI:58937"/>
    </cofactor>
</comment>
<protein>
    <submittedName>
        <fullName evidence="5">Transketolase</fullName>
    </submittedName>
</protein>
<evidence type="ECO:0000259" key="4">
    <source>
        <dbReference type="SMART" id="SM00861"/>
    </source>
</evidence>
<dbReference type="Pfam" id="PF02780">
    <property type="entry name" value="Transketolase_C"/>
    <property type="match status" value="1"/>
</dbReference>
<evidence type="ECO:0000256" key="3">
    <source>
        <dbReference type="ARBA" id="ARBA00023052"/>
    </source>
</evidence>
<dbReference type="InterPro" id="IPR051157">
    <property type="entry name" value="PDH/Transketolase"/>
</dbReference>
<dbReference type="PANTHER" id="PTHR43825:SF1">
    <property type="entry name" value="TRANSKETOLASE-LIKE PYRIMIDINE-BINDING DOMAIN-CONTAINING PROTEIN"/>
    <property type="match status" value="1"/>
</dbReference>
<accession>A0A2M6YR47</accession>
<comment type="similarity">
    <text evidence="2">Belongs to the transketolase family.</text>
</comment>
<name>A0A2M6YR47_9BACT</name>